<sequence length="96" mass="10704">MRGDNFSFTALNFKLTSNVALRISDPAGVDGVDSRQLAHEKVRKILRARDASSLRWLSSEEEAEPPPPPQPESMAMPATRLIAHRINLMAHRLNSN</sequence>
<protein>
    <submittedName>
        <fullName evidence="1">Uncharacterized protein</fullName>
    </submittedName>
</protein>
<evidence type="ECO:0000313" key="2">
    <source>
        <dbReference type="Proteomes" id="UP000000238"/>
    </source>
</evidence>
<evidence type="ECO:0000313" key="1">
    <source>
        <dbReference type="EMBL" id="ABC30377.1"/>
    </source>
</evidence>
<accession>Q2SG47</accession>
<proteinExistence type="predicted"/>
<gene>
    <name evidence="1" type="ordered locus">HCH_03637</name>
</gene>
<reference evidence="1 2" key="1">
    <citation type="journal article" date="2005" name="Nucleic Acids Res.">
        <title>Genomic blueprint of Hahella chejuensis, a marine microbe producing an algicidal agent.</title>
        <authorList>
            <person name="Jeong H."/>
            <person name="Yim J.H."/>
            <person name="Lee C."/>
            <person name="Choi S.-H."/>
            <person name="Park Y.K."/>
            <person name="Yoon S.H."/>
            <person name="Hur C.-G."/>
            <person name="Kang H.-Y."/>
            <person name="Kim D."/>
            <person name="Lee H.H."/>
            <person name="Park K.H."/>
            <person name="Park S.-H."/>
            <person name="Park H.-S."/>
            <person name="Lee H.K."/>
            <person name="Oh T.K."/>
            <person name="Kim J.F."/>
        </authorList>
    </citation>
    <scope>NUCLEOTIDE SEQUENCE [LARGE SCALE GENOMIC DNA]</scope>
    <source>
        <strain evidence="1 2">KCTC 2396</strain>
    </source>
</reference>
<dbReference type="EMBL" id="CP000155">
    <property type="protein sequence ID" value="ABC30377.1"/>
    <property type="molecule type" value="Genomic_DNA"/>
</dbReference>
<organism evidence="1 2">
    <name type="scientific">Hahella chejuensis (strain KCTC 2396)</name>
    <dbReference type="NCBI Taxonomy" id="349521"/>
    <lineage>
        <taxon>Bacteria</taxon>
        <taxon>Pseudomonadati</taxon>
        <taxon>Pseudomonadota</taxon>
        <taxon>Gammaproteobacteria</taxon>
        <taxon>Oceanospirillales</taxon>
        <taxon>Hahellaceae</taxon>
        <taxon>Hahella</taxon>
    </lineage>
</organism>
<keyword evidence="2" id="KW-1185">Reference proteome</keyword>
<dbReference type="AlphaFoldDB" id="Q2SG47"/>
<name>Q2SG47_HAHCH</name>
<dbReference type="KEGG" id="hch:HCH_03637"/>
<dbReference type="HOGENOM" id="CLU_2355794_0_0_6"/>
<dbReference type="Proteomes" id="UP000000238">
    <property type="component" value="Chromosome"/>
</dbReference>